<sequence>MANPISVPSDPIRRGELDPDTRTPPEKSSILPLTPPASSERRPSGFNLRAVLNTLDDCRSIHLRQIAVSHFIRDRIASLIRCSFDYDPRSELLYIRMPTPVHNFFSTAIANEIHEKLKALKAAYPGVVLECSNGDIKVVISIDINYGFTSSTISLWRLKFVREEGEELDILDRPFNSLKRLRSKDEAQFRLKEDRAKQRADIINNDFLPRARKRNQLNR</sequence>
<gene>
    <name evidence="2" type="ORF">QBC46DRAFT_460280</name>
</gene>
<name>A0AAN6S277_9PEZI</name>
<reference evidence="3" key="1">
    <citation type="journal article" date="2023" name="Mol. Phylogenet. Evol.">
        <title>Genome-scale phylogeny and comparative genomics of the fungal order Sordariales.</title>
        <authorList>
            <person name="Hensen N."/>
            <person name="Bonometti L."/>
            <person name="Westerberg I."/>
            <person name="Brannstrom I.O."/>
            <person name="Guillou S."/>
            <person name="Cros-Aarteil S."/>
            <person name="Calhoun S."/>
            <person name="Haridas S."/>
            <person name="Kuo A."/>
            <person name="Mondo S."/>
            <person name="Pangilinan J."/>
            <person name="Riley R."/>
            <person name="LaButti K."/>
            <person name="Andreopoulos B."/>
            <person name="Lipzen A."/>
            <person name="Chen C."/>
            <person name="Yan M."/>
            <person name="Daum C."/>
            <person name="Ng V."/>
            <person name="Clum A."/>
            <person name="Steindorff A."/>
            <person name="Ohm R.A."/>
            <person name="Martin F."/>
            <person name="Silar P."/>
            <person name="Natvig D.O."/>
            <person name="Lalanne C."/>
            <person name="Gautier V."/>
            <person name="Ament-Velasquez S.L."/>
            <person name="Kruys A."/>
            <person name="Hutchinson M.I."/>
            <person name="Powell A.J."/>
            <person name="Barry K."/>
            <person name="Miller A.N."/>
            <person name="Grigoriev I.V."/>
            <person name="Debuchy R."/>
            <person name="Gladieux P."/>
            <person name="Hiltunen Thoren M."/>
            <person name="Johannesson H."/>
        </authorList>
    </citation>
    <scope>NUCLEOTIDE SEQUENCE [LARGE SCALE GENOMIC DNA]</scope>
    <source>
        <strain evidence="3">CBS 340.73</strain>
    </source>
</reference>
<proteinExistence type="predicted"/>
<protein>
    <submittedName>
        <fullName evidence="2">Uncharacterized protein</fullName>
    </submittedName>
</protein>
<feature type="compositionally biased region" description="Basic and acidic residues" evidence="1">
    <location>
        <begin position="11"/>
        <end position="25"/>
    </location>
</feature>
<dbReference type="EMBL" id="MU853830">
    <property type="protein sequence ID" value="KAK3938432.1"/>
    <property type="molecule type" value="Genomic_DNA"/>
</dbReference>
<keyword evidence="3" id="KW-1185">Reference proteome</keyword>
<dbReference type="AlphaFoldDB" id="A0AAN6S277"/>
<dbReference type="Proteomes" id="UP001303473">
    <property type="component" value="Unassembled WGS sequence"/>
</dbReference>
<organism evidence="2 3">
    <name type="scientific">Diplogelasinospora grovesii</name>
    <dbReference type="NCBI Taxonomy" id="303347"/>
    <lineage>
        <taxon>Eukaryota</taxon>
        <taxon>Fungi</taxon>
        <taxon>Dikarya</taxon>
        <taxon>Ascomycota</taxon>
        <taxon>Pezizomycotina</taxon>
        <taxon>Sordariomycetes</taxon>
        <taxon>Sordariomycetidae</taxon>
        <taxon>Sordariales</taxon>
        <taxon>Diplogelasinosporaceae</taxon>
        <taxon>Diplogelasinospora</taxon>
    </lineage>
</organism>
<evidence type="ECO:0000313" key="2">
    <source>
        <dbReference type="EMBL" id="KAK3938432.1"/>
    </source>
</evidence>
<feature type="region of interest" description="Disordered" evidence="1">
    <location>
        <begin position="1"/>
        <end position="42"/>
    </location>
</feature>
<accession>A0AAN6S277</accession>
<comment type="caution">
    <text evidence="2">The sequence shown here is derived from an EMBL/GenBank/DDBJ whole genome shotgun (WGS) entry which is preliminary data.</text>
</comment>
<evidence type="ECO:0000313" key="3">
    <source>
        <dbReference type="Proteomes" id="UP001303473"/>
    </source>
</evidence>
<evidence type="ECO:0000256" key="1">
    <source>
        <dbReference type="SAM" id="MobiDB-lite"/>
    </source>
</evidence>